<keyword evidence="2" id="KW-0808">Transferase</keyword>
<reference evidence="3" key="1">
    <citation type="journal article" date="2014" name="Genome Announc.">
        <title>Draft genome sequence of the plant-pathogenic soil fungus Rhizoctonia solani anastomosis group 3 strain Rhs1AP.</title>
        <authorList>
            <person name="Cubeta M.A."/>
            <person name="Thomas E."/>
            <person name="Dean R.A."/>
            <person name="Jabaji S."/>
            <person name="Neate S.M."/>
            <person name="Tavantzis S."/>
            <person name="Toda T."/>
            <person name="Vilgalys R."/>
            <person name="Bharathan N."/>
            <person name="Fedorova-Abrams N."/>
            <person name="Pakala S.B."/>
            <person name="Pakala S.M."/>
            <person name="Zafar N."/>
            <person name="Joardar V."/>
            <person name="Losada L."/>
            <person name="Nierman W.C."/>
        </authorList>
    </citation>
    <scope>NUCLEOTIDE SEQUENCE [LARGE SCALE GENOMIC DNA]</scope>
    <source>
        <strain evidence="3">AG-3</strain>
    </source>
</reference>
<feature type="region of interest" description="Disordered" evidence="1">
    <location>
        <begin position="160"/>
        <end position="192"/>
    </location>
</feature>
<dbReference type="AlphaFoldDB" id="X8JWW8"/>
<dbReference type="EMBL" id="JATN01000277">
    <property type="protein sequence ID" value="EUC67533.1"/>
    <property type="molecule type" value="Genomic_DNA"/>
</dbReference>
<evidence type="ECO:0000313" key="2">
    <source>
        <dbReference type="EMBL" id="EUC67533.1"/>
    </source>
</evidence>
<feature type="non-terminal residue" evidence="2">
    <location>
        <position position="199"/>
    </location>
</feature>
<comment type="caution">
    <text evidence="2">The sequence shown here is derived from an EMBL/GenBank/DDBJ whole genome shotgun (WGS) entry which is preliminary data.</text>
</comment>
<dbReference type="OrthoDB" id="3261136at2759"/>
<organism evidence="2 3">
    <name type="scientific">Rhizoctonia solani AG-3 Rhs1AP</name>
    <dbReference type="NCBI Taxonomy" id="1086054"/>
    <lineage>
        <taxon>Eukaryota</taxon>
        <taxon>Fungi</taxon>
        <taxon>Dikarya</taxon>
        <taxon>Basidiomycota</taxon>
        <taxon>Agaricomycotina</taxon>
        <taxon>Agaricomycetes</taxon>
        <taxon>Cantharellales</taxon>
        <taxon>Ceratobasidiaceae</taxon>
        <taxon>Rhizoctonia</taxon>
    </lineage>
</organism>
<keyword evidence="2" id="KW-0695">RNA-directed DNA polymerase</keyword>
<sequence>MTEAPHITKPNFKKTNWPLFRQVLEEGLSKLPGCRWIRSQEEIDKRVGDVMEAIYKAVRTTTPNLKLCAWSKRWWSPELGTHRKLVRSLAACSYHSRFDCNDPLHEEYRVQHNRFLQAINAKRKHWEDFLEGLDEESMWTAASYLSSEPTDGGQVRVPNLAYTQPDTPLPPPADAPTPAHPTPISDPHKLQTRHIRHIC</sequence>
<accession>X8JWW8</accession>
<dbReference type="GO" id="GO:0003964">
    <property type="term" value="F:RNA-directed DNA polymerase activity"/>
    <property type="evidence" value="ECO:0007669"/>
    <property type="project" value="UniProtKB-KW"/>
</dbReference>
<feature type="compositionally biased region" description="Pro residues" evidence="1">
    <location>
        <begin position="167"/>
        <end position="181"/>
    </location>
</feature>
<proteinExistence type="predicted"/>
<evidence type="ECO:0000256" key="1">
    <source>
        <dbReference type="SAM" id="MobiDB-lite"/>
    </source>
</evidence>
<protein>
    <submittedName>
        <fullName evidence="2">Reverse transcriptase from transposon X-element protein, putative</fullName>
    </submittedName>
</protein>
<keyword evidence="2" id="KW-0548">Nucleotidyltransferase</keyword>
<dbReference type="Proteomes" id="UP000030108">
    <property type="component" value="Unassembled WGS sequence"/>
</dbReference>
<name>X8JWW8_9AGAM</name>
<evidence type="ECO:0000313" key="3">
    <source>
        <dbReference type="Proteomes" id="UP000030108"/>
    </source>
</evidence>
<gene>
    <name evidence="2" type="ORF">RSOL_536140</name>
</gene>